<proteinExistence type="predicted"/>
<feature type="non-terminal residue" evidence="1">
    <location>
        <position position="67"/>
    </location>
</feature>
<reference evidence="1 2" key="1">
    <citation type="submission" date="2018-11" db="EMBL/GenBank/DDBJ databases">
        <authorList>
            <consortium name="Pathogen Informatics"/>
        </authorList>
    </citation>
    <scope>NUCLEOTIDE SEQUENCE [LARGE SCALE GENOMIC DNA]</scope>
</reference>
<organism evidence="1 2">
    <name type="scientific">Strongylus vulgaris</name>
    <name type="common">Blood worm</name>
    <dbReference type="NCBI Taxonomy" id="40348"/>
    <lineage>
        <taxon>Eukaryota</taxon>
        <taxon>Metazoa</taxon>
        <taxon>Ecdysozoa</taxon>
        <taxon>Nematoda</taxon>
        <taxon>Chromadorea</taxon>
        <taxon>Rhabditida</taxon>
        <taxon>Rhabditina</taxon>
        <taxon>Rhabditomorpha</taxon>
        <taxon>Strongyloidea</taxon>
        <taxon>Strongylidae</taxon>
        <taxon>Strongylus</taxon>
    </lineage>
</organism>
<keyword evidence="2" id="KW-1185">Reference proteome</keyword>
<sequence>MPSVTYHVTFPWIFFPVTRSLTVTSVENLPSIGVHLPFSQVRRDIEIISAPVFSWKRKEHPLIRRRD</sequence>
<dbReference type="Proteomes" id="UP000270094">
    <property type="component" value="Unassembled WGS sequence"/>
</dbReference>
<protein>
    <submittedName>
        <fullName evidence="1">Uncharacterized protein</fullName>
    </submittedName>
</protein>
<name>A0A3P7IMB6_STRVU</name>
<evidence type="ECO:0000313" key="1">
    <source>
        <dbReference type="EMBL" id="VDM71026.1"/>
    </source>
</evidence>
<gene>
    <name evidence="1" type="ORF">SVUK_LOCUS6024</name>
</gene>
<evidence type="ECO:0000313" key="2">
    <source>
        <dbReference type="Proteomes" id="UP000270094"/>
    </source>
</evidence>
<accession>A0A3P7IMB6</accession>
<dbReference type="EMBL" id="UYYB01018563">
    <property type="protein sequence ID" value="VDM71026.1"/>
    <property type="molecule type" value="Genomic_DNA"/>
</dbReference>
<dbReference type="AlphaFoldDB" id="A0A3P7IMB6"/>